<proteinExistence type="predicted"/>
<sequence>MLQHKIIASRKGVPLPMRLVQRCLSIWIFLTIHCRKIWVILGHFERRLLLNESHEFARDTVAYALSKGLKVIACVGETLEQREVGSTIDVVAAQTKVIVERVSDWSFIVLAYEPVWAIGTGEVATPAQAQEVHSPFNPKTGEL</sequence>
<keyword evidence="1" id="KW-0413">Isomerase</keyword>
<organism evidence="1 2">
    <name type="scientific">Melia azedarach</name>
    <name type="common">Chinaberry tree</name>
    <dbReference type="NCBI Taxonomy" id="155640"/>
    <lineage>
        <taxon>Eukaryota</taxon>
        <taxon>Viridiplantae</taxon>
        <taxon>Streptophyta</taxon>
        <taxon>Embryophyta</taxon>
        <taxon>Tracheophyta</taxon>
        <taxon>Spermatophyta</taxon>
        <taxon>Magnoliopsida</taxon>
        <taxon>eudicotyledons</taxon>
        <taxon>Gunneridae</taxon>
        <taxon>Pentapetalae</taxon>
        <taxon>rosids</taxon>
        <taxon>malvids</taxon>
        <taxon>Sapindales</taxon>
        <taxon>Meliaceae</taxon>
        <taxon>Melia</taxon>
    </lineage>
</organism>
<keyword evidence="2" id="KW-1185">Reference proteome</keyword>
<evidence type="ECO:0000313" key="1">
    <source>
        <dbReference type="EMBL" id="KAJ4720093.1"/>
    </source>
</evidence>
<dbReference type="Proteomes" id="UP001164539">
    <property type="component" value="Chromosome 4"/>
</dbReference>
<dbReference type="EMBL" id="CM051397">
    <property type="protein sequence ID" value="KAJ4720093.1"/>
    <property type="molecule type" value="Genomic_DNA"/>
</dbReference>
<accession>A0ACC1Y9L4</accession>
<gene>
    <name evidence="1" type="ORF">OWV82_007974</name>
</gene>
<reference evidence="1 2" key="1">
    <citation type="journal article" date="2023" name="Science">
        <title>Complex scaffold remodeling in plant triterpene biosynthesis.</title>
        <authorList>
            <person name="De La Pena R."/>
            <person name="Hodgson H."/>
            <person name="Liu J.C."/>
            <person name="Stephenson M.J."/>
            <person name="Martin A.C."/>
            <person name="Owen C."/>
            <person name="Harkess A."/>
            <person name="Leebens-Mack J."/>
            <person name="Jimenez L.E."/>
            <person name="Osbourn A."/>
            <person name="Sattely E.S."/>
        </authorList>
    </citation>
    <scope>NUCLEOTIDE SEQUENCE [LARGE SCALE GENOMIC DNA]</scope>
    <source>
        <strain evidence="2">cv. JPN11</strain>
        <tissue evidence="1">Leaf</tissue>
    </source>
</reference>
<protein>
    <submittedName>
        <fullName evidence="1">Triosephosphate isomerase</fullName>
    </submittedName>
</protein>
<evidence type="ECO:0000313" key="2">
    <source>
        <dbReference type="Proteomes" id="UP001164539"/>
    </source>
</evidence>
<name>A0ACC1Y9L4_MELAZ</name>
<comment type="caution">
    <text evidence="1">The sequence shown here is derived from an EMBL/GenBank/DDBJ whole genome shotgun (WGS) entry which is preliminary data.</text>
</comment>